<evidence type="ECO:0000313" key="2">
    <source>
        <dbReference type="EMBL" id="GJM93603.1"/>
    </source>
</evidence>
<name>A0AAV5C638_ELECO</name>
<evidence type="ECO:0000259" key="1">
    <source>
        <dbReference type="Pfam" id="PF13963"/>
    </source>
</evidence>
<reference evidence="2" key="1">
    <citation type="journal article" date="2018" name="DNA Res.">
        <title>Multiple hybrid de novo genome assembly of finger millet, an orphan allotetraploid crop.</title>
        <authorList>
            <person name="Hatakeyama M."/>
            <person name="Aluri S."/>
            <person name="Balachadran M.T."/>
            <person name="Sivarajan S.R."/>
            <person name="Patrignani A."/>
            <person name="Gruter S."/>
            <person name="Poveda L."/>
            <person name="Shimizu-Inatsugi R."/>
            <person name="Baeten J."/>
            <person name="Francoijs K.J."/>
            <person name="Nataraja K.N."/>
            <person name="Reddy Y.A.N."/>
            <person name="Phadnis S."/>
            <person name="Ravikumar R.L."/>
            <person name="Schlapbach R."/>
            <person name="Sreeman S.M."/>
            <person name="Shimizu K.K."/>
        </authorList>
    </citation>
    <scope>NUCLEOTIDE SEQUENCE</scope>
</reference>
<keyword evidence="3" id="KW-1185">Reference proteome</keyword>
<evidence type="ECO:0000313" key="3">
    <source>
        <dbReference type="Proteomes" id="UP001054889"/>
    </source>
</evidence>
<dbReference type="EMBL" id="BQKI01000004">
    <property type="protein sequence ID" value="GJM93603.1"/>
    <property type="molecule type" value="Genomic_DNA"/>
</dbReference>
<gene>
    <name evidence="2" type="primary">ga10170</name>
    <name evidence="2" type="ORF">PR202_ga10170</name>
</gene>
<comment type="caution">
    <text evidence="2">The sequence shown here is derived from an EMBL/GenBank/DDBJ whole genome shotgun (WGS) entry which is preliminary data.</text>
</comment>
<organism evidence="2 3">
    <name type="scientific">Eleusine coracana subsp. coracana</name>
    <dbReference type="NCBI Taxonomy" id="191504"/>
    <lineage>
        <taxon>Eukaryota</taxon>
        <taxon>Viridiplantae</taxon>
        <taxon>Streptophyta</taxon>
        <taxon>Embryophyta</taxon>
        <taxon>Tracheophyta</taxon>
        <taxon>Spermatophyta</taxon>
        <taxon>Magnoliopsida</taxon>
        <taxon>Liliopsida</taxon>
        <taxon>Poales</taxon>
        <taxon>Poaceae</taxon>
        <taxon>PACMAD clade</taxon>
        <taxon>Chloridoideae</taxon>
        <taxon>Cynodonteae</taxon>
        <taxon>Eleusininae</taxon>
        <taxon>Eleusine</taxon>
    </lineage>
</organism>
<proteinExistence type="predicted"/>
<feature type="domain" description="Transposase-associated" evidence="1">
    <location>
        <begin position="3"/>
        <end position="75"/>
    </location>
</feature>
<accession>A0AAV5C638</accession>
<dbReference type="Proteomes" id="UP001054889">
    <property type="component" value="Unassembled WGS sequence"/>
</dbReference>
<reference evidence="2" key="2">
    <citation type="submission" date="2021-12" db="EMBL/GenBank/DDBJ databases">
        <title>Resequencing data analysis of finger millet.</title>
        <authorList>
            <person name="Hatakeyama M."/>
            <person name="Aluri S."/>
            <person name="Balachadran M.T."/>
            <person name="Sivarajan S.R."/>
            <person name="Poveda L."/>
            <person name="Shimizu-Inatsugi R."/>
            <person name="Schlapbach R."/>
            <person name="Sreeman S.M."/>
            <person name="Shimizu K.K."/>
        </authorList>
    </citation>
    <scope>NUCLEOTIDE SEQUENCE</scope>
</reference>
<dbReference type="AlphaFoldDB" id="A0AAV5C638"/>
<sequence>MDKRWMSQPMQSGEYSNGVNLFLEFAFSNSARGNKILCPCKICQNSCWRVAGVVHEHLIYDGFTEGYTIFVNHAEPSSSFVPNSMQSDRIEVENSNEEDDIYDLLRDLAGGLDDSGDLEVN</sequence>
<dbReference type="Pfam" id="PF13963">
    <property type="entry name" value="Transpos_assoc"/>
    <property type="match status" value="1"/>
</dbReference>
<dbReference type="InterPro" id="IPR029480">
    <property type="entry name" value="Transpos_assoc"/>
</dbReference>
<protein>
    <recommendedName>
        <fullName evidence="1">Transposase-associated domain-containing protein</fullName>
    </recommendedName>
</protein>